<feature type="region of interest" description="Disordered" evidence="1">
    <location>
        <begin position="1"/>
        <end position="63"/>
    </location>
</feature>
<sequence length="352" mass="35266">MTSPRHTAARVGAGVSATGRSELLLPSGPTSMRTSYGPVGTGRFPTTDPTPGAASGQAGPKWFTGGISSPIQVARVTGAVAPSAVPVRRSNDPAPSSATATATATAAIVRRSTAAPAGSATTGFAGPGARGPADPGSASGSGRSGGPGGMPGPAGAVGPDSIGGAHSSLTVKRFPARPDRIVTPSTRNLLSRPSVAPPRSAPRGLTPMTTGSPVDARSATPAPPFTLNPASAGPPVPGVAQGVGPEPSPNGAVVRRSASLVDQVPASLFERARSGLAASNPSNAPIRRVAEGNWPMAENESSESSEQKPGSIAASLTPREWDQLVDIIVERIEDRVSDELSRRGRRFTPGVM</sequence>
<evidence type="ECO:0000313" key="2">
    <source>
        <dbReference type="EMBL" id="SDO43534.1"/>
    </source>
</evidence>
<feature type="compositionally biased region" description="Pro residues" evidence="1">
    <location>
        <begin position="221"/>
        <end position="237"/>
    </location>
</feature>
<dbReference type="STRING" id="1090615.SAMN04515671_0928"/>
<dbReference type="Proteomes" id="UP000198741">
    <property type="component" value="Chromosome I"/>
</dbReference>
<feature type="compositionally biased region" description="Low complexity" evidence="1">
    <location>
        <begin position="113"/>
        <end position="124"/>
    </location>
</feature>
<dbReference type="AlphaFoldDB" id="A0A1H0JIR2"/>
<dbReference type="EMBL" id="LT629710">
    <property type="protein sequence ID" value="SDO43534.1"/>
    <property type="molecule type" value="Genomic_DNA"/>
</dbReference>
<proteinExistence type="predicted"/>
<protein>
    <submittedName>
        <fullName evidence="2">Uncharacterized protein</fullName>
    </submittedName>
</protein>
<keyword evidence="3" id="KW-1185">Reference proteome</keyword>
<name>A0A1H0JIR2_9ACTN</name>
<accession>A0A1H0JIR2</accession>
<feature type="region of interest" description="Disordered" evidence="1">
    <location>
        <begin position="113"/>
        <end position="256"/>
    </location>
</feature>
<reference evidence="2 3" key="1">
    <citation type="submission" date="2016-10" db="EMBL/GenBank/DDBJ databases">
        <authorList>
            <person name="de Groot N.N."/>
        </authorList>
    </citation>
    <scope>NUCLEOTIDE SEQUENCE [LARGE SCALE GENOMIC DNA]</scope>
    <source>
        <strain evidence="3">P4-7,KCTC 19426,CECT 7604</strain>
    </source>
</reference>
<organism evidence="2 3">
    <name type="scientific">Nakamurella panacisegetis</name>
    <dbReference type="NCBI Taxonomy" id="1090615"/>
    <lineage>
        <taxon>Bacteria</taxon>
        <taxon>Bacillati</taxon>
        <taxon>Actinomycetota</taxon>
        <taxon>Actinomycetes</taxon>
        <taxon>Nakamurellales</taxon>
        <taxon>Nakamurellaceae</taxon>
        <taxon>Nakamurella</taxon>
    </lineage>
</organism>
<evidence type="ECO:0000313" key="3">
    <source>
        <dbReference type="Proteomes" id="UP000198741"/>
    </source>
</evidence>
<evidence type="ECO:0000256" key="1">
    <source>
        <dbReference type="SAM" id="MobiDB-lite"/>
    </source>
</evidence>
<feature type="region of interest" description="Disordered" evidence="1">
    <location>
        <begin position="274"/>
        <end position="316"/>
    </location>
</feature>
<feature type="compositionally biased region" description="Gly residues" evidence="1">
    <location>
        <begin position="142"/>
        <end position="152"/>
    </location>
</feature>
<feature type="compositionally biased region" description="Low complexity" evidence="1">
    <location>
        <begin position="130"/>
        <end position="141"/>
    </location>
</feature>
<gene>
    <name evidence="2" type="ORF">SAMN04515671_0928</name>
</gene>